<evidence type="ECO:0000256" key="4">
    <source>
        <dbReference type="ARBA" id="ARBA00022801"/>
    </source>
</evidence>
<evidence type="ECO:0000256" key="7">
    <source>
        <dbReference type="HAMAP-Rule" id="MF_01471"/>
    </source>
</evidence>
<dbReference type="Pfam" id="PF20803">
    <property type="entry name" value="PaaX_M"/>
    <property type="match status" value="1"/>
</dbReference>
<dbReference type="InterPro" id="IPR021127">
    <property type="entry name" value="CRISPR_associated_Cas2"/>
</dbReference>
<comment type="caution">
    <text evidence="9">The sequence shown here is derived from an EMBL/GenBank/DDBJ whole genome shotgun (WGS) entry which is preliminary data.</text>
</comment>
<keyword evidence="3 7" id="KW-0255">Endonuclease</keyword>
<keyword evidence="1 7" id="KW-0540">Nuclease</keyword>
<dbReference type="PANTHER" id="PTHR30319">
    <property type="entry name" value="PHENYLACETIC ACID REGULATOR-RELATED TRANSCRIPTIONAL REPRESSOR"/>
    <property type="match status" value="1"/>
</dbReference>
<dbReference type="HAMAP" id="MF_01471">
    <property type="entry name" value="Cas2"/>
    <property type="match status" value="1"/>
</dbReference>
<keyword evidence="2 7" id="KW-0479">Metal-binding</keyword>
<dbReference type="SUPFAM" id="SSF143430">
    <property type="entry name" value="TTP0101/SSO1404-like"/>
    <property type="match status" value="1"/>
</dbReference>
<dbReference type="InterPro" id="IPR048846">
    <property type="entry name" value="PaaX-like_central"/>
</dbReference>
<comment type="subunit">
    <text evidence="7">Homodimer, forms a heterotetramer with a Cas1 homodimer.</text>
</comment>
<evidence type="ECO:0000256" key="6">
    <source>
        <dbReference type="ARBA" id="ARBA00023118"/>
    </source>
</evidence>
<accession>A0A1F8FGE1</accession>
<keyword evidence="4 7" id="KW-0378">Hydrolase</keyword>
<proteinExistence type="inferred from homology"/>
<dbReference type="PANTHER" id="PTHR30319:SF1">
    <property type="entry name" value="TRANSCRIPTIONAL REPRESSOR PAAX"/>
    <property type="match status" value="1"/>
</dbReference>
<dbReference type="AlphaFoldDB" id="A0A1F8FGE1"/>
<dbReference type="Proteomes" id="UP000178197">
    <property type="component" value="Unassembled WGS sequence"/>
</dbReference>
<keyword evidence="6 7" id="KW-0051">Antiviral defense</keyword>
<name>A0A1F8FGE1_9BACT</name>
<sequence>MKADFIPKFIEAVLEAGQELFTIWAHTSYKGFRPSQLYKGIKNLEQRGILKTSPQGFRFTRSGKEWFNQSLKRYRKLPQTKWDGRWRLVIFDIPQELHRNRNRFRRILKTLGFYMLQKSVFVFPYPCEKVLKDTCKELKIGEYVDILNAETIGFKEKDIRKFFNLET</sequence>
<feature type="domain" description="Transcriptional repressor PaaX-like central Cas2-like" evidence="8">
    <location>
        <begin position="80"/>
        <end position="157"/>
    </location>
</feature>
<dbReference type="GO" id="GO:0006351">
    <property type="term" value="P:DNA-templated transcription"/>
    <property type="evidence" value="ECO:0007669"/>
    <property type="project" value="TreeGrafter"/>
</dbReference>
<evidence type="ECO:0000313" key="10">
    <source>
        <dbReference type="Proteomes" id="UP000178197"/>
    </source>
</evidence>
<comment type="function">
    <text evidence="7">CRISPR (clustered regularly interspaced short palindromic repeat), is an adaptive immune system that provides protection against mobile genetic elements (viruses, transposable elements and conjugative plasmids). CRISPR clusters contain sequences complementary to antecedent mobile elements and target invading nucleic acids. CRISPR clusters are transcribed and processed into CRISPR RNA (crRNA). Functions as a ssRNA-specific endoribonuclease. Involved in the integration of spacer DNA into the CRISPR cassette.</text>
</comment>
<dbReference type="EMBL" id="MGJT01000032">
    <property type="protein sequence ID" value="OGN11399.1"/>
    <property type="molecule type" value="Genomic_DNA"/>
</dbReference>
<organism evidence="9 10">
    <name type="scientific">Candidatus Yanofskybacteria bacterium RIFCSPHIGHO2_02_FULL_43_15c</name>
    <dbReference type="NCBI Taxonomy" id="1802679"/>
    <lineage>
        <taxon>Bacteria</taxon>
        <taxon>Candidatus Yanofskyibacteriota</taxon>
    </lineage>
</organism>
<feature type="binding site" evidence="7">
    <location>
        <position position="92"/>
    </location>
    <ligand>
        <name>Mg(2+)</name>
        <dbReference type="ChEBI" id="CHEBI:18420"/>
        <note>catalytic</note>
    </ligand>
</feature>
<evidence type="ECO:0000259" key="8">
    <source>
        <dbReference type="Pfam" id="PF20803"/>
    </source>
</evidence>
<evidence type="ECO:0000256" key="2">
    <source>
        <dbReference type="ARBA" id="ARBA00022723"/>
    </source>
</evidence>
<dbReference type="NCBIfam" id="TIGR01573">
    <property type="entry name" value="cas2"/>
    <property type="match status" value="1"/>
</dbReference>
<dbReference type="GO" id="GO:0004521">
    <property type="term" value="F:RNA endonuclease activity"/>
    <property type="evidence" value="ECO:0007669"/>
    <property type="project" value="InterPro"/>
</dbReference>
<comment type="cofactor">
    <cofactor evidence="7">
        <name>Mg(2+)</name>
        <dbReference type="ChEBI" id="CHEBI:18420"/>
    </cofactor>
</comment>
<evidence type="ECO:0000256" key="1">
    <source>
        <dbReference type="ARBA" id="ARBA00022722"/>
    </source>
</evidence>
<dbReference type="GO" id="GO:0046872">
    <property type="term" value="F:metal ion binding"/>
    <property type="evidence" value="ECO:0007669"/>
    <property type="project" value="UniProtKB-UniRule"/>
</dbReference>
<reference evidence="9 10" key="1">
    <citation type="journal article" date="2016" name="Nat. Commun.">
        <title>Thousands of microbial genomes shed light on interconnected biogeochemical processes in an aquifer system.</title>
        <authorList>
            <person name="Anantharaman K."/>
            <person name="Brown C.T."/>
            <person name="Hug L.A."/>
            <person name="Sharon I."/>
            <person name="Castelle C.J."/>
            <person name="Probst A.J."/>
            <person name="Thomas B.C."/>
            <person name="Singh A."/>
            <person name="Wilkins M.J."/>
            <person name="Karaoz U."/>
            <person name="Brodie E.L."/>
            <person name="Williams K.H."/>
            <person name="Hubbard S.S."/>
            <person name="Banfield J.F."/>
        </authorList>
    </citation>
    <scope>NUCLEOTIDE SEQUENCE [LARGE SCALE GENOMIC DNA]</scope>
</reference>
<keyword evidence="5 7" id="KW-0460">Magnesium</keyword>
<dbReference type="Gene3D" id="3.30.70.2650">
    <property type="match status" value="1"/>
</dbReference>
<evidence type="ECO:0000313" key="9">
    <source>
        <dbReference type="EMBL" id="OGN11399.1"/>
    </source>
</evidence>
<evidence type="ECO:0000256" key="5">
    <source>
        <dbReference type="ARBA" id="ARBA00022842"/>
    </source>
</evidence>
<gene>
    <name evidence="7" type="primary">cas2</name>
    <name evidence="9" type="ORF">A3C71_00960</name>
</gene>
<evidence type="ECO:0000256" key="3">
    <source>
        <dbReference type="ARBA" id="ARBA00022759"/>
    </source>
</evidence>
<dbReference type="GO" id="GO:0016787">
    <property type="term" value="F:hydrolase activity"/>
    <property type="evidence" value="ECO:0007669"/>
    <property type="project" value="UniProtKB-KW"/>
</dbReference>
<comment type="similarity">
    <text evidence="7">Belongs to the CRISPR-associated endoribonuclease Cas2 protein family.</text>
</comment>
<protein>
    <recommendedName>
        <fullName evidence="7">CRISPR-associated endoribonuclease Cas2</fullName>
        <ecNumber evidence="7">3.1.-.-</ecNumber>
    </recommendedName>
</protein>
<dbReference type="GO" id="GO:0051607">
    <property type="term" value="P:defense response to virus"/>
    <property type="evidence" value="ECO:0007669"/>
    <property type="project" value="UniProtKB-UniRule"/>
</dbReference>
<dbReference type="EC" id="3.1.-.-" evidence="7"/>
<dbReference type="GO" id="GO:0043571">
    <property type="term" value="P:maintenance of CRISPR repeat elements"/>
    <property type="evidence" value="ECO:0007669"/>
    <property type="project" value="UniProtKB-UniRule"/>
</dbReference>